<keyword evidence="1" id="KW-0812">Transmembrane</keyword>
<accession>A0ABM6PPD7</accession>
<name>A0ABM6PPD7_9MICO</name>
<feature type="transmembrane region" description="Helical" evidence="1">
    <location>
        <begin position="52"/>
        <end position="73"/>
    </location>
</feature>
<evidence type="ECO:0000313" key="3">
    <source>
        <dbReference type="Proteomes" id="UP000815698"/>
    </source>
</evidence>
<feature type="transmembrane region" description="Helical" evidence="1">
    <location>
        <begin position="196"/>
        <end position="214"/>
    </location>
</feature>
<keyword evidence="3" id="KW-1185">Reference proteome</keyword>
<keyword evidence="1" id="KW-1133">Transmembrane helix</keyword>
<protein>
    <recommendedName>
        <fullName evidence="4">PH domain-containing protein</fullName>
    </recommendedName>
</protein>
<evidence type="ECO:0000313" key="2">
    <source>
        <dbReference type="EMBL" id="ATH97204.1"/>
    </source>
</evidence>
<dbReference type="RefSeq" id="WP_016663878.1">
    <property type="nucleotide sequence ID" value="NZ_CP023482.1"/>
</dbReference>
<keyword evidence="1" id="KW-0472">Membrane</keyword>
<dbReference type="Proteomes" id="UP000815698">
    <property type="component" value="Chromosome"/>
</dbReference>
<organism evidence="2 3">
    <name type="scientific">Dermabacter jinjuensis</name>
    <dbReference type="NCBI Taxonomy" id="1667168"/>
    <lineage>
        <taxon>Bacteria</taxon>
        <taxon>Bacillati</taxon>
        <taxon>Actinomycetota</taxon>
        <taxon>Actinomycetes</taxon>
        <taxon>Micrococcales</taxon>
        <taxon>Dermabacteraceae</taxon>
        <taxon>Dermabacter</taxon>
    </lineage>
</organism>
<reference evidence="2 3" key="1">
    <citation type="journal article" date="2016" name="Int. J. Syst. Evol. Microbiol.">
        <title>Dermabacter jinjuensis sp. nov., a novel species of the genus Dermabacter isolated from a clinical specimen.</title>
        <authorList>
            <person name="Park Y.K."/>
            <person name="Lee K.M."/>
            <person name="Lee W.K."/>
            <person name="Cho M.J."/>
            <person name="Lee H.S."/>
            <person name="Cho Y.G."/>
            <person name="Lee Y.C."/>
            <person name="Lee W.K."/>
            <person name="Seong W.K."/>
            <person name="Hwang K.J."/>
        </authorList>
    </citation>
    <scope>NUCLEOTIDE SEQUENCE [LARGE SCALE GENOMIC DNA]</scope>
    <source>
        <strain evidence="2 3">32T</strain>
    </source>
</reference>
<dbReference type="EMBL" id="CP023482">
    <property type="protein sequence ID" value="ATH97204.1"/>
    <property type="molecule type" value="Genomic_DNA"/>
</dbReference>
<gene>
    <name evidence="2" type="ORF">COP05_08970</name>
</gene>
<sequence length="215" mass="23780">MTPNFDTEGEKPISLRPASALWIPALTWAIIAFLLADAILKNRWDTVLQFGPWLALAASLVWLVLFSPATLVYQRGVVIRNVFHEYSAPYGAIDHIGLGAMVSIRARTESGTTRTITAWNAPGIGRDKPADAHVRISGRDRRVGRQHIGPAERLRNDQERSPSRVLVSAWEAWQIAHHKDSDASSIFATVQSHVRIIPLAIPVAFLILGVLTWAL</sequence>
<evidence type="ECO:0008006" key="4">
    <source>
        <dbReference type="Google" id="ProtNLM"/>
    </source>
</evidence>
<evidence type="ECO:0000256" key="1">
    <source>
        <dbReference type="SAM" id="Phobius"/>
    </source>
</evidence>
<proteinExistence type="predicted"/>
<feature type="transmembrane region" description="Helical" evidence="1">
    <location>
        <begin position="21"/>
        <end position="40"/>
    </location>
</feature>